<organism evidence="1 2">
    <name type="scientific">Terasakiispira papahanaumokuakeensis</name>
    <dbReference type="NCBI Taxonomy" id="197479"/>
    <lineage>
        <taxon>Bacteria</taxon>
        <taxon>Pseudomonadati</taxon>
        <taxon>Pseudomonadota</taxon>
        <taxon>Gammaproteobacteria</taxon>
        <taxon>Oceanospirillales</taxon>
        <taxon>Terasakiispira</taxon>
    </lineage>
</organism>
<accession>A0A1E2V8A2</accession>
<gene>
    <name evidence="1" type="ORF">BFW38_06335</name>
</gene>
<evidence type="ECO:0000313" key="2">
    <source>
        <dbReference type="Proteomes" id="UP000094291"/>
    </source>
</evidence>
<name>A0A1E2V8A2_9GAMM</name>
<dbReference type="OrthoDB" id="6288233at2"/>
<dbReference type="AlphaFoldDB" id="A0A1E2V8A2"/>
<evidence type="ECO:0000313" key="1">
    <source>
        <dbReference type="EMBL" id="ODC03217.1"/>
    </source>
</evidence>
<keyword evidence="2" id="KW-1185">Reference proteome</keyword>
<comment type="caution">
    <text evidence="1">The sequence shown here is derived from an EMBL/GenBank/DDBJ whole genome shotgun (WGS) entry which is preliminary data.</text>
</comment>
<sequence>MSRRSWKHYQPNSLRDALEGCKDFARDRQNKSVERIAAEMGLADHWVLYKWLQNGRMPTSLLIAYEKTCGINLVSRWLSASSGKLLIDMPTGRQGQARDIQALQNQLHQVTGLLMDFYESKTSAERTLEGIHNAMQSLAWHRGNVQQHRQPQLEL</sequence>
<dbReference type="EMBL" id="MDTQ01000001">
    <property type="protein sequence ID" value="ODC03217.1"/>
    <property type="molecule type" value="Genomic_DNA"/>
</dbReference>
<proteinExistence type="predicted"/>
<reference evidence="1 2" key="1">
    <citation type="submission" date="2016-08" db="EMBL/GenBank/DDBJ databases">
        <authorList>
            <person name="Seilhamer J.J."/>
        </authorList>
    </citation>
    <scope>NUCLEOTIDE SEQUENCE [LARGE SCALE GENOMIC DNA]</scope>
    <source>
        <strain evidence="1 2">PH27A</strain>
    </source>
</reference>
<protein>
    <submittedName>
        <fullName evidence="1">Uncharacterized protein</fullName>
    </submittedName>
</protein>
<dbReference type="Proteomes" id="UP000094291">
    <property type="component" value="Unassembled WGS sequence"/>
</dbReference>
<dbReference type="RefSeq" id="WP_068997633.1">
    <property type="nucleotide sequence ID" value="NZ_MDTQ01000001.1"/>
</dbReference>
<dbReference type="STRING" id="197479.BFW38_06335"/>